<dbReference type="HAMAP" id="MF_01845">
    <property type="entry name" value="UPF0597"/>
    <property type="match status" value="1"/>
</dbReference>
<dbReference type="GO" id="GO:0080146">
    <property type="term" value="F:L-cysteine desulfhydrase activity"/>
    <property type="evidence" value="ECO:0007669"/>
    <property type="project" value="TreeGrafter"/>
</dbReference>
<dbReference type="RefSeq" id="WP_152158594.1">
    <property type="nucleotide sequence ID" value="NZ_WEHX01000053.1"/>
</dbReference>
<reference evidence="3 4" key="1">
    <citation type="submission" date="2019-10" db="EMBL/GenBank/DDBJ databases">
        <title>Genome diversity of Sutterella seckii.</title>
        <authorList>
            <person name="Chaplin A.V."/>
            <person name="Sokolova S.R."/>
            <person name="Mosin K.A."/>
            <person name="Ivanova E.L."/>
            <person name="Kochetkova T.O."/>
            <person name="Goltsov A.Y."/>
            <person name="Trofimov D.Y."/>
            <person name="Efimov B.A."/>
        </authorList>
    </citation>
    <scope>NUCLEOTIDE SEQUENCE [LARGE SCALE GENOMIC DNA]</scope>
    <source>
        <strain evidence="3 4">ASD393</strain>
    </source>
</reference>
<dbReference type="EMBL" id="WEHX01000053">
    <property type="protein sequence ID" value="KAB7657713.1"/>
    <property type="molecule type" value="Genomic_DNA"/>
</dbReference>
<dbReference type="OrthoDB" id="41906at2"/>
<dbReference type="AlphaFoldDB" id="A0A6I1ERB4"/>
<evidence type="ECO:0000259" key="2">
    <source>
        <dbReference type="Pfam" id="PF03313"/>
    </source>
</evidence>
<dbReference type="InterPro" id="IPR005130">
    <property type="entry name" value="Ser_deHydtase-like_asu"/>
</dbReference>
<dbReference type="PANTHER" id="PTHR30501:SF2">
    <property type="entry name" value="UPF0597 PROTEIN YHAM"/>
    <property type="match status" value="1"/>
</dbReference>
<dbReference type="PANTHER" id="PTHR30501">
    <property type="entry name" value="UPF0597 PROTEIN YHAM"/>
    <property type="match status" value="1"/>
</dbReference>
<evidence type="ECO:0000256" key="1">
    <source>
        <dbReference type="HAMAP-Rule" id="MF_01845"/>
    </source>
</evidence>
<name>A0A6I1ERB4_9BURK</name>
<dbReference type="GO" id="GO:0019450">
    <property type="term" value="P:L-cysteine catabolic process to pyruvate"/>
    <property type="evidence" value="ECO:0007669"/>
    <property type="project" value="TreeGrafter"/>
</dbReference>
<feature type="domain" description="Serine dehydratase-like alpha subunit" evidence="2">
    <location>
        <begin position="88"/>
        <end position="414"/>
    </location>
</feature>
<dbReference type="Pfam" id="PF03313">
    <property type="entry name" value="SDH_alpha"/>
    <property type="match status" value="1"/>
</dbReference>
<dbReference type="InterPro" id="IPR021144">
    <property type="entry name" value="UPF0597"/>
</dbReference>
<dbReference type="PIRSF" id="PIRSF006054">
    <property type="entry name" value="UCP006054"/>
    <property type="match status" value="1"/>
</dbReference>
<protein>
    <recommendedName>
        <fullName evidence="1">UPF0597 protein GBM95_07905</fullName>
    </recommendedName>
</protein>
<dbReference type="Proteomes" id="UP000430564">
    <property type="component" value="Unassembled WGS sequence"/>
</dbReference>
<sequence>MTDSYTPYREALLKELLPAMGCTEPIALAYAAAEAGKRLGGFPESIDVEVSRNIVKNVKSVIVPNTGGLYGIEAAVAAGFVSRRPEAKLQVLASVSDAERSEIGERVHEPMTIRQSTEPDVFFIRVTGKLKGKTTSVTIRTYHTNITCIEEDGRRIFSEGDACEEDAPEENWSIAELIRIAREMPLKGTETEALLRRQMECNLAIAREGLKGSWGATIGQILLARDADDPAVKARAWAAAASDARMNGCELPVVIVSGSGNQGITASVPVAIFGEALHSTDEGVIRALLLSDLVTIALKQGIGKLSAYCGAVSAGCGSGAGIAMLEHLSDKDIEAVISNALAITSGLLCDGAKSSCAAKISMSVEGALLALDMVKHKKAFRAGDGIVQETTDDTAAAVGRIASQGMVDTDREIIRVMLHES</sequence>
<evidence type="ECO:0000313" key="3">
    <source>
        <dbReference type="EMBL" id="KAB7657713.1"/>
    </source>
</evidence>
<gene>
    <name evidence="3" type="ORF">GBM95_07905</name>
</gene>
<accession>A0A6I1ERB4</accession>
<comment type="caution">
    <text evidence="3">The sequence shown here is derived from an EMBL/GenBank/DDBJ whole genome shotgun (WGS) entry which is preliminary data.</text>
</comment>
<proteinExistence type="inferred from homology"/>
<comment type="similarity">
    <text evidence="1">Belongs to the UPF0597 family.</text>
</comment>
<evidence type="ECO:0000313" key="4">
    <source>
        <dbReference type="Proteomes" id="UP000430564"/>
    </source>
</evidence>
<organism evidence="3 4">
    <name type="scientific">Sutterella seckii</name>
    <dbReference type="NCBI Taxonomy" id="1944635"/>
    <lineage>
        <taxon>Bacteria</taxon>
        <taxon>Pseudomonadati</taxon>
        <taxon>Pseudomonadota</taxon>
        <taxon>Betaproteobacteria</taxon>
        <taxon>Burkholderiales</taxon>
        <taxon>Sutterellaceae</taxon>
        <taxon>Sutterella</taxon>
    </lineage>
</organism>